<organism evidence="5 6">
    <name type="scientific">Heligmosomoides polygyrus</name>
    <name type="common">Parasitic roundworm</name>
    <dbReference type="NCBI Taxonomy" id="6339"/>
    <lineage>
        <taxon>Eukaryota</taxon>
        <taxon>Metazoa</taxon>
        <taxon>Ecdysozoa</taxon>
        <taxon>Nematoda</taxon>
        <taxon>Chromadorea</taxon>
        <taxon>Rhabditida</taxon>
        <taxon>Rhabditina</taxon>
        <taxon>Rhabditomorpha</taxon>
        <taxon>Strongyloidea</taxon>
        <taxon>Heligmosomidae</taxon>
        <taxon>Heligmosomoides</taxon>
    </lineage>
</organism>
<dbReference type="OrthoDB" id="70899at2759"/>
<evidence type="ECO:0000256" key="2">
    <source>
        <dbReference type="ARBA" id="ARBA00006705"/>
    </source>
</evidence>
<dbReference type="Pfam" id="PF14750">
    <property type="entry name" value="INTS2"/>
    <property type="match status" value="1"/>
</dbReference>
<reference evidence="4 5" key="1">
    <citation type="submission" date="2018-11" db="EMBL/GenBank/DDBJ databases">
        <authorList>
            <consortium name="Pathogen Informatics"/>
        </authorList>
    </citation>
    <scope>NUCLEOTIDE SEQUENCE [LARGE SCALE GENOMIC DNA]</scope>
</reference>
<keyword evidence="5" id="KW-1185">Reference proteome</keyword>
<evidence type="ECO:0000256" key="1">
    <source>
        <dbReference type="ARBA" id="ARBA00004123"/>
    </source>
</evidence>
<dbReference type="PRINTS" id="PR02105">
    <property type="entry name" value="INTSUBUNIT2"/>
</dbReference>
<protein>
    <submittedName>
        <fullName evidence="6">Integrator complex subunit 2</fullName>
    </submittedName>
</protein>
<evidence type="ECO:0000313" key="6">
    <source>
        <dbReference type="WBParaSite" id="HPBE_0001870101-mRNA-1"/>
    </source>
</evidence>
<dbReference type="InterPro" id="IPR029321">
    <property type="entry name" value="INTS2"/>
</dbReference>
<dbReference type="PANTHER" id="PTHR28608">
    <property type="entry name" value="INTEGRATOR COMPLEX SUBUNIT 2"/>
    <property type="match status" value="1"/>
</dbReference>
<dbReference type="Proteomes" id="UP000050761">
    <property type="component" value="Unassembled WGS sequence"/>
</dbReference>
<accession>A0A183G9R6</accession>
<dbReference type="InterPro" id="IPR026236">
    <property type="entry name" value="Int2_metazoa"/>
</dbReference>
<comment type="similarity">
    <text evidence="2">Belongs to the Integrator subunit 2 family.</text>
</comment>
<keyword evidence="3" id="KW-0539">Nucleus</keyword>
<reference evidence="6" key="2">
    <citation type="submission" date="2019-09" db="UniProtKB">
        <authorList>
            <consortium name="WormBaseParasite"/>
        </authorList>
    </citation>
    <scope>IDENTIFICATION</scope>
</reference>
<dbReference type="GO" id="GO:0034472">
    <property type="term" value="P:snRNA 3'-end processing"/>
    <property type="evidence" value="ECO:0007669"/>
    <property type="project" value="TreeGrafter"/>
</dbReference>
<proteinExistence type="inferred from homology"/>
<dbReference type="PANTHER" id="PTHR28608:SF1">
    <property type="entry name" value="INTEGRATOR COMPLEX SUBUNIT 2"/>
    <property type="match status" value="1"/>
</dbReference>
<accession>A0A3P8B5U0</accession>
<evidence type="ECO:0000256" key="3">
    <source>
        <dbReference type="ARBA" id="ARBA00023242"/>
    </source>
</evidence>
<comment type="subcellular location">
    <subcellularLocation>
        <location evidence="1">Nucleus</location>
    </subcellularLocation>
</comment>
<dbReference type="AlphaFoldDB" id="A0A183G9R6"/>
<evidence type="ECO:0000313" key="4">
    <source>
        <dbReference type="EMBL" id="VDP12590.1"/>
    </source>
</evidence>
<name>A0A183G9R6_HELPZ</name>
<dbReference type="GO" id="GO:0032039">
    <property type="term" value="C:integrator complex"/>
    <property type="evidence" value="ECO:0007669"/>
    <property type="project" value="InterPro"/>
</dbReference>
<dbReference type="EMBL" id="UZAH01030864">
    <property type="protein sequence ID" value="VDP12590.1"/>
    <property type="molecule type" value="Genomic_DNA"/>
</dbReference>
<evidence type="ECO:0000313" key="5">
    <source>
        <dbReference type="Proteomes" id="UP000050761"/>
    </source>
</evidence>
<dbReference type="WBParaSite" id="HPBE_0001870101-mRNA-1">
    <property type="protein sequence ID" value="HPBE_0001870101-mRNA-1"/>
    <property type="gene ID" value="HPBE_0001870101"/>
</dbReference>
<gene>
    <name evidence="4" type="ORF">HPBE_LOCUS18700</name>
</gene>
<sequence>MFRENDEVQVSIHQRHMEQWKTLFTNSCLSEADVTARCATLPITPSLCASSGTRLPIHSMAELMSANAFTKHSVDISVWMENQLKELSLPMHPLLAELILRCAVESAQKNIAGLSQEFVETVFSGDLLDESKLAVRILVLLYLLCYKTRVDAMKGTGIYPNDIYMRLPIRYLVSVMEVRYSDFAKARCHLIRLVTDLFPHMLPTVDSLAIARTRSTGEGIKEENFEELLCSPDFSMALAAVQRLDVAPLSDQVRLIPSIARAFLYSSDSIPQSYVHIIVGIWNRLENVVPRMLYEYCTSKWSSTITPTECYRHPCLLFRRIFSSPPHFACFLRMVSFYDQACRIQLMSQVQNSTVAKSASEEDRASRDVLAHAFDHSQTSILVQVLIEVSDARRMNDDPRNSSAIARRCEVSKQACAFIHQMFIQDKNLMKLVLFQTWPIEMIRPLVENIPSMFVATEYIQEMLSLPDMKRRIFAVCLMAEVGRKYRLPESAASLNLVIDILNSLLKFTQMPGNHALFTAIAPSLGCIIPVYPQLAPLVSSLLLRISSISRAQLAMNCLDARPSGSRERRLANTVERVLSSRVYTLD</sequence>